<evidence type="ECO:0000313" key="9">
    <source>
        <dbReference type="Proteomes" id="UP000054248"/>
    </source>
</evidence>
<dbReference type="GO" id="GO:0005737">
    <property type="term" value="C:cytoplasm"/>
    <property type="evidence" value="ECO:0007669"/>
    <property type="project" value="TreeGrafter"/>
</dbReference>
<feature type="active site" evidence="4 5">
    <location>
        <position position="229"/>
    </location>
</feature>
<dbReference type="AlphaFoldDB" id="A0A0C3Q8Z8"/>
<evidence type="ECO:0000256" key="1">
    <source>
        <dbReference type="ARBA" id="ARBA00009986"/>
    </source>
</evidence>
<dbReference type="OrthoDB" id="440325at2759"/>
<dbReference type="PANTHER" id="PTHR43570:SF16">
    <property type="entry name" value="ALDEHYDE DEHYDROGENASE TYPE III, ISOFORM Q"/>
    <property type="match status" value="1"/>
</dbReference>
<evidence type="ECO:0000256" key="3">
    <source>
        <dbReference type="PIRNR" id="PIRNR036492"/>
    </source>
</evidence>
<dbReference type="Pfam" id="PF00171">
    <property type="entry name" value="Aldedh"/>
    <property type="match status" value="1"/>
</dbReference>
<dbReference type="Gene3D" id="3.40.309.10">
    <property type="entry name" value="Aldehyde Dehydrogenase, Chain A, domain 2"/>
    <property type="match status" value="1"/>
</dbReference>
<evidence type="ECO:0000256" key="2">
    <source>
        <dbReference type="ARBA" id="ARBA00023002"/>
    </source>
</evidence>
<dbReference type="GO" id="GO:0006081">
    <property type="term" value="P:aldehyde metabolic process"/>
    <property type="evidence" value="ECO:0007669"/>
    <property type="project" value="InterPro"/>
</dbReference>
<dbReference type="STRING" id="1051891.A0A0C3Q8Z8"/>
<proteinExistence type="inferred from homology"/>
<accession>A0A0C3Q8Z8</accession>
<dbReference type="SUPFAM" id="SSF53720">
    <property type="entry name" value="ALDH-like"/>
    <property type="match status" value="1"/>
</dbReference>
<dbReference type="GO" id="GO:0004029">
    <property type="term" value="F:aldehyde dehydrogenase (NAD+) activity"/>
    <property type="evidence" value="ECO:0007669"/>
    <property type="project" value="TreeGrafter"/>
</dbReference>
<dbReference type="PROSITE" id="PS00687">
    <property type="entry name" value="ALDEHYDE_DEHYDR_GLU"/>
    <property type="match status" value="1"/>
</dbReference>
<reference evidence="8 9" key="1">
    <citation type="submission" date="2014-04" db="EMBL/GenBank/DDBJ databases">
        <authorList>
            <consortium name="DOE Joint Genome Institute"/>
            <person name="Kuo A."/>
            <person name="Girlanda M."/>
            <person name="Perotto S."/>
            <person name="Kohler A."/>
            <person name="Nagy L.G."/>
            <person name="Floudas D."/>
            <person name="Copeland A."/>
            <person name="Barry K.W."/>
            <person name="Cichocki N."/>
            <person name="Veneault-Fourrey C."/>
            <person name="LaButti K."/>
            <person name="Lindquist E.A."/>
            <person name="Lipzen A."/>
            <person name="Lundell T."/>
            <person name="Morin E."/>
            <person name="Murat C."/>
            <person name="Sun H."/>
            <person name="Tunlid A."/>
            <person name="Henrissat B."/>
            <person name="Grigoriev I.V."/>
            <person name="Hibbett D.S."/>
            <person name="Martin F."/>
            <person name="Nordberg H.P."/>
            <person name="Cantor M.N."/>
            <person name="Hua S.X."/>
        </authorList>
    </citation>
    <scope>NUCLEOTIDE SEQUENCE [LARGE SCALE GENOMIC DNA]</scope>
    <source>
        <strain evidence="8 9">MUT 4182</strain>
    </source>
</reference>
<sequence length="405" mass="44864">MTSSAGRPVPPRAPLKHTSLDEIAETYTRTKNGFNSRKTRDLAFRKQQLAQLAHMLQDNTSRFEEALNADLGRHPNDTHLCELGSVHAHIMHVLKNIDSWTQTKKAPFDIMWFVMSPKVRQDPRGVVLIIAPFNYPVYTSLMPMACAVAAGNTVVLKPSESTMVTSALLAELFPKYLDPDCYAVVNGAVPETSKLLSLRWDHIFFTGSPNVGKIVATAAAQHLTPVTLELGGKSPVFVDSSPSGSNFELAARRILWGKTLNTGQTCMAPDYVLIERSRQDEFIEELRKVYESFWPTADGGARGSDSLSRIVNERQFDRLKAMLDKTDGKVVLGGECVREELYIAPTVVKNCTGDDSLMSDEIFGPILPIVPVDSTEEALAFVNGREHPLALMAFSNDPKYREHSE</sequence>
<protein>
    <recommendedName>
        <fullName evidence="3">Aldehyde dehydrogenase</fullName>
    </recommendedName>
</protein>
<keyword evidence="2 3" id="KW-0560">Oxidoreductase</keyword>
<dbReference type="InterPro" id="IPR012394">
    <property type="entry name" value="Aldehyde_DH_NAD(P)"/>
</dbReference>
<evidence type="ECO:0000256" key="5">
    <source>
        <dbReference type="PROSITE-ProRule" id="PRU10007"/>
    </source>
</evidence>
<dbReference type="PANTHER" id="PTHR43570">
    <property type="entry name" value="ALDEHYDE DEHYDROGENASE"/>
    <property type="match status" value="1"/>
</dbReference>
<dbReference type="InterPro" id="IPR016162">
    <property type="entry name" value="Ald_DH_N"/>
</dbReference>
<dbReference type="HOGENOM" id="CLU_005391_3_4_1"/>
<dbReference type="Proteomes" id="UP000054248">
    <property type="component" value="Unassembled WGS sequence"/>
</dbReference>
<dbReference type="InterPro" id="IPR029510">
    <property type="entry name" value="Ald_DH_CS_GLU"/>
</dbReference>
<feature type="active site" evidence="4">
    <location>
        <position position="266"/>
    </location>
</feature>
<keyword evidence="9" id="KW-1185">Reference proteome</keyword>
<dbReference type="EMBL" id="KN823025">
    <property type="protein sequence ID" value="KIO26380.1"/>
    <property type="molecule type" value="Genomic_DNA"/>
</dbReference>
<evidence type="ECO:0000256" key="6">
    <source>
        <dbReference type="RuleBase" id="RU003345"/>
    </source>
</evidence>
<comment type="similarity">
    <text evidence="1 3 6">Belongs to the aldehyde dehydrogenase family.</text>
</comment>
<dbReference type="InterPro" id="IPR016163">
    <property type="entry name" value="Ald_DH_C"/>
</dbReference>
<feature type="domain" description="Aldehyde dehydrogenase" evidence="7">
    <location>
        <begin position="21"/>
        <end position="399"/>
    </location>
</feature>
<dbReference type="Gene3D" id="3.40.605.10">
    <property type="entry name" value="Aldehyde Dehydrogenase, Chain A, domain 1"/>
    <property type="match status" value="1"/>
</dbReference>
<evidence type="ECO:0000259" key="7">
    <source>
        <dbReference type="Pfam" id="PF00171"/>
    </source>
</evidence>
<dbReference type="InterPro" id="IPR015590">
    <property type="entry name" value="Aldehyde_DH_dom"/>
</dbReference>
<dbReference type="InterPro" id="IPR016161">
    <property type="entry name" value="Ald_DH/histidinol_DH"/>
</dbReference>
<evidence type="ECO:0000256" key="4">
    <source>
        <dbReference type="PIRSR" id="PIRSR036492-1"/>
    </source>
</evidence>
<name>A0A0C3Q8Z8_9AGAM</name>
<organism evidence="8 9">
    <name type="scientific">Tulasnella calospora MUT 4182</name>
    <dbReference type="NCBI Taxonomy" id="1051891"/>
    <lineage>
        <taxon>Eukaryota</taxon>
        <taxon>Fungi</taxon>
        <taxon>Dikarya</taxon>
        <taxon>Basidiomycota</taxon>
        <taxon>Agaricomycotina</taxon>
        <taxon>Agaricomycetes</taxon>
        <taxon>Cantharellales</taxon>
        <taxon>Tulasnellaceae</taxon>
        <taxon>Tulasnella</taxon>
    </lineage>
</organism>
<gene>
    <name evidence="8" type="ORF">M407DRAFT_235201</name>
</gene>
<reference evidence="9" key="2">
    <citation type="submission" date="2015-01" db="EMBL/GenBank/DDBJ databases">
        <title>Evolutionary Origins and Diversification of the Mycorrhizal Mutualists.</title>
        <authorList>
            <consortium name="DOE Joint Genome Institute"/>
            <consortium name="Mycorrhizal Genomics Consortium"/>
            <person name="Kohler A."/>
            <person name="Kuo A."/>
            <person name="Nagy L.G."/>
            <person name="Floudas D."/>
            <person name="Copeland A."/>
            <person name="Barry K.W."/>
            <person name="Cichocki N."/>
            <person name="Veneault-Fourrey C."/>
            <person name="LaButti K."/>
            <person name="Lindquist E.A."/>
            <person name="Lipzen A."/>
            <person name="Lundell T."/>
            <person name="Morin E."/>
            <person name="Murat C."/>
            <person name="Riley R."/>
            <person name="Ohm R."/>
            <person name="Sun H."/>
            <person name="Tunlid A."/>
            <person name="Henrissat B."/>
            <person name="Grigoriev I.V."/>
            <person name="Hibbett D.S."/>
            <person name="Martin F."/>
        </authorList>
    </citation>
    <scope>NUCLEOTIDE SEQUENCE [LARGE SCALE GENOMIC DNA]</scope>
    <source>
        <strain evidence="9">MUT 4182</strain>
    </source>
</reference>
<evidence type="ECO:0000313" key="8">
    <source>
        <dbReference type="EMBL" id="KIO26380.1"/>
    </source>
</evidence>
<dbReference type="PIRSF" id="PIRSF036492">
    <property type="entry name" value="ALDH"/>
    <property type="match status" value="1"/>
</dbReference>
<dbReference type="FunFam" id="3.40.605.10:FF:000004">
    <property type="entry name" value="Aldehyde dehydrogenase"/>
    <property type="match status" value="1"/>
</dbReference>